<name>A0A1T5CU89_9SPHN</name>
<dbReference type="RefSeq" id="WP_079638733.1">
    <property type="nucleotide sequence ID" value="NZ_FUYP01000011.1"/>
</dbReference>
<reference evidence="2" key="1">
    <citation type="submission" date="2017-02" db="EMBL/GenBank/DDBJ databases">
        <authorList>
            <person name="Varghese N."/>
            <person name="Submissions S."/>
        </authorList>
    </citation>
    <scope>NUCLEOTIDE SEQUENCE [LARGE SCALE GENOMIC DNA]</scope>
    <source>
        <strain evidence="2">R11H</strain>
    </source>
</reference>
<dbReference type="EMBL" id="FUYP01000011">
    <property type="protein sequence ID" value="SKB63108.1"/>
    <property type="molecule type" value="Genomic_DNA"/>
</dbReference>
<organism evidence="1 2">
    <name type="scientific">Sphingopyxis flava</name>
    <dbReference type="NCBI Taxonomy" id="1507287"/>
    <lineage>
        <taxon>Bacteria</taxon>
        <taxon>Pseudomonadati</taxon>
        <taxon>Pseudomonadota</taxon>
        <taxon>Alphaproteobacteria</taxon>
        <taxon>Sphingomonadales</taxon>
        <taxon>Sphingomonadaceae</taxon>
        <taxon>Sphingopyxis</taxon>
    </lineage>
</organism>
<gene>
    <name evidence="1" type="ORF">SAMN06295937_1011132</name>
</gene>
<dbReference type="Proteomes" id="UP000190044">
    <property type="component" value="Unassembled WGS sequence"/>
</dbReference>
<evidence type="ECO:0000313" key="1">
    <source>
        <dbReference type="EMBL" id="SKB63108.1"/>
    </source>
</evidence>
<sequence length="79" mass="9083">MKPISEGVFFDVLSALFEEWLKTETIAQIREDEDKVQLMLKVRDAITEPPRHIAEFYSGVFLRDHWDSHSSGATPGSFE</sequence>
<keyword evidence="2" id="KW-1185">Reference proteome</keyword>
<proteinExistence type="predicted"/>
<protein>
    <submittedName>
        <fullName evidence="1">Uncharacterized protein</fullName>
    </submittedName>
</protein>
<evidence type="ECO:0000313" key="2">
    <source>
        <dbReference type="Proteomes" id="UP000190044"/>
    </source>
</evidence>
<dbReference type="AlphaFoldDB" id="A0A1T5CU89"/>
<accession>A0A1T5CU89</accession>